<dbReference type="SUPFAM" id="SSF50814">
    <property type="entry name" value="Lipocalins"/>
    <property type="match status" value="13"/>
</dbReference>
<organism evidence="5 6">
    <name type="scientific">Arctia plantaginis</name>
    <name type="common">Wood tiger moth</name>
    <name type="synonym">Phalaena plantaginis</name>
    <dbReference type="NCBI Taxonomy" id="874455"/>
    <lineage>
        <taxon>Eukaryota</taxon>
        <taxon>Metazoa</taxon>
        <taxon>Ecdysozoa</taxon>
        <taxon>Arthropoda</taxon>
        <taxon>Hexapoda</taxon>
        <taxon>Insecta</taxon>
        <taxon>Pterygota</taxon>
        <taxon>Neoptera</taxon>
        <taxon>Endopterygota</taxon>
        <taxon>Lepidoptera</taxon>
        <taxon>Glossata</taxon>
        <taxon>Ditrysia</taxon>
        <taxon>Noctuoidea</taxon>
        <taxon>Erebidae</taxon>
        <taxon>Arctiinae</taxon>
        <taxon>Arctia</taxon>
    </lineage>
</organism>
<evidence type="ECO:0000259" key="3">
    <source>
        <dbReference type="Pfam" id="PF00061"/>
    </source>
</evidence>
<feature type="domain" description="Lipocalin/cytosolic fatty-acid binding" evidence="3">
    <location>
        <begin position="229"/>
        <end position="350"/>
    </location>
</feature>
<comment type="caution">
    <text evidence="5">The sequence shown here is derived from an EMBL/GenBank/DDBJ whole genome shotgun (WGS) entry which is preliminary data.</text>
</comment>
<dbReference type="Proteomes" id="UP000494106">
    <property type="component" value="Unassembled WGS sequence"/>
</dbReference>
<dbReference type="Pfam" id="PF00061">
    <property type="entry name" value="Lipocalin"/>
    <property type="match status" value="7"/>
</dbReference>
<feature type="domain" description="Lipocalin/cytosolic fatty-acid binding" evidence="3">
    <location>
        <begin position="583"/>
        <end position="698"/>
    </location>
</feature>
<accession>A0A8S1AQS9</accession>
<evidence type="ECO:0000259" key="4">
    <source>
        <dbReference type="Pfam" id="PF08212"/>
    </source>
</evidence>
<dbReference type="InterPro" id="IPR003057">
    <property type="entry name" value="Invtbrt_color"/>
</dbReference>
<feature type="signal peptide" evidence="2">
    <location>
        <begin position="1"/>
        <end position="19"/>
    </location>
</feature>
<proteinExistence type="predicted"/>
<evidence type="ECO:0000256" key="1">
    <source>
        <dbReference type="ARBA" id="ARBA00023157"/>
    </source>
</evidence>
<dbReference type="InterPro" id="IPR022272">
    <property type="entry name" value="Lipocalin_CS"/>
</dbReference>
<dbReference type="GO" id="GO:0005737">
    <property type="term" value="C:cytoplasm"/>
    <property type="evidence" value="ECO:0007669"/>
    <property type="project" value="TreeGrafter"/>
</dbReference>
<feature type="domain" description="Lipocalin/cytosolic fatty-acid binding" evidence="4">
    <location>
        <begin position="939"/>
        <end position="1061"/>
    </location>
</feature>
<feature type="chain" id="PRO_5035843930" description="Lipocalin/cytosolic fatty-acid binding domain-containing protein" evidence="2">
    <location>
        <begin position="20"/>
        <end position="2365"/>
    </location>
</feature>
<evidence type="ECO:0000256" key="2">
    <source>
        <dbReference type="SAM" id="SignalP"/>
    </source>
</evidence>
<dbReference type="InterPro" id="IPR000566">
    <property type="entry name" value="Lipocln_cytosolic_FA-bd_dom"/>
</dbReference>
<dbReference type="OrthoDB" id="565904at2759"/>
<dbReference type="PRINTS" id="PR01273">
    <property type="entry name" value="INVTBRTCOLOR"/>
</dbReference>
<dbReference type="PANTHER" id="PTHR10612:SF62">
    <property type="entry name" value="LIPOCALIN_CYTOSOLIC FATTY-ACID BINDING DOMAIN-CONTAINING PROTEIN"/>
    <property type="match status" value="1"/>
</dbReference>
<protein>
    <recommendedName>
        <fullName evidence="3 4">Lipocalin/cytosolic fatty-acid binding domain-containing protein</fullName>
    </recommendedName>
</protein>
<feature type="domain" description="Lipocalin/cytosolic fatty-acid binding" evidence="3">
    <location>
        <begin position="1139"/>
        <end position="1238"/>
    </location>
</feature>
<feature type="domain" description="Lipocalin/cytosolic fatty-acid binding" evidence="3">
    <location>
        <begin position="1301"/>
        <end position="1436"/>
    </location>
</feature>
<name>A0A8S1AQS9_ARCPL</name>
<dbReference type="GO" id="GO:0006629">
    <property type="term" value="P:lipid metabolic process"/>
    <property type="evidence" value="ECO:0007669"/>
    <property type="project" value="TreeGrafter"/>
</dbReference>
<evidence type="ECO:0000313" key="5">
    <source>
        <dbReference type="EMBL" id="CAB3248828.1"/>
    </source>
</evidence>
<feature type="domain" description="Lipocalin/cytosolic fatty-acid binding" evidence="4">
    <location>
        <begin position="1472"/>
        <end position="1601"/>
    </location>
</feature>
<keyword evidence="2" id="KW-0732">Signal</keyword>
<feature type="domain" description="Lipocalin/cytosolic fatty-acid binding" evidence="3">
    <location>
        <begin position="762"/>
        <end position="901"/>
    </location>
</feature>
<feature type="domain" description="Lipocalin/cytosolic fatty-acid binding" evidence="4">
    <location>
        <begin position="403"/>
        <end position="522"/>
    </location>
</feature>
<keyword evidence="6" id="KW-1185">Reference proteome</keyword>
<feature type="domain" description="Lipocalin/cytosolic fatty-acid binding" evidence="3">
    <location>
        <begin position="2195"/>
        <end position="2335"/>
    </location>
</feature>
<feature type="domain" description="Lipocalin/cytosolic fatty-acid binding" evidence="3">
    <location>
        <begin position="1837"/>
        <end position="1965"/>
    </location>
</feature>
<dbReference type="Pfam" id="PF08212">
    <property type="entry name" value="Lipocalin_2"/>
    <property type="match status" value="3"/>
</dbReference>
<dbReference type="PROSITE" id="PS00213">
    <property type="entry name" value="LIPOCALIN"/>
    <property type="match status" value="1"/>
</dbReference>
<dbReference type="InterPro" id="IPR012674">
    <property type="entry name" value="Calycin"/>
</dbReference>
<sequence>MTKLYLFFALCCLLDVCVGQIVQDGQCNNNIIFQPNFNLESFPGTWHELLRTDNPNQRGECSSFIITDNNNNGILDVQYRKVNSNFVQYINGTLTPQLNAISNTSREFTLDIPFFETPIDFLITFNDDQLTTISVAYSCQNIDTQRRSIQLWILGRNNAQLSFAMEHVLNMHLSETFGVQLSNLTTVNQSELSCFVLPVIPPGEAIIIPGTCNNDIPVQQAFNPLLFGGTWHQIASYFTESSSGGCVRAEYYLDGGVVDVLNTQVIDQTLQTITGNATIISNDGSARLRVLLDVAGATLEQELWILATDYQNYAVSYSCETLPNNQRRLYSWILSRQRTLNQTAQIEVNNLIDSILELNNIYYLPTDQSLQGCFFLPEPNGRPVVFRGQCEMNNASAMTNFTAEEYMGLWHTIELYPSFFQEGSCSNARYSLNGRVDVVNTQVINTTLETFTGFAVPASDDGTAKFLVTFPVMGNTQTDYWVLDTNYTSYALVYSCANIDEEYMRVNSWKLSRSRTLTAEDRLAIDRVISTTNVLDQQYYEAENQTEEDCFFIPTPEEGVPVVFPGRCDPNLGMENFNLTLFAGTWYEIQAYPKIEQTGQCISHEYSDISVSELSFVSSSVTDNFLLQSQGRLISTNGTGRLTINITSGPEPIEIPFWIIDTDYDNYALAYACVDQPGDLRAVWSWKLSRTRELSVTSETAINIAIADIDVLDSKYFWDIDHSNETCYVLPVIPPGEPIILPGQCDPNIMRVQSFNPISFGGTWHQISSYFSESSPGSCVRAEYALNGAVVDVLNSQVINQTLLTITGNASIISNDGSAHLGVTLNVPSNQVVQQELWILATDYQNYAVSYSCENLPNNQRRIFSWILSRQRTLNATAQIEVNNVIGSLLELNNAYFVSTDQSSEGCFYFPEVNPDAPVRFRGKCDESIPAVPNFNPVQYMGLWHDIRSYPEDFQTGTCQNANYELVGSVVDVLNTQVINQTLDTMTGIAVIASDDGSARLNVTFNVGGIDVTTNYWVLATNYTSYALVYSCRQVDEDYYQVSSWQLSRTRELTNESITEINAVIDTIPVLDERYYLNRLQSPEDCFYFPEPEPNTPVIFRGQCDDNIAAISSFNETQFAGLWHEIEKYPYGPNDICIDHRFELGSSSIFNHNSFHVLNQTLLLVNNSTVNLTSTDGTGRLTIDIVVNGTVQTIPFWILDTDYNNYALAYGCRNLENDYRQIYSWKLSRTRQLTNQSATAIDASMSNIDVLDNRYFDTIQQTDEDCFYLPDIGPNDPVTFIGQCNPNIPVVTDFNATAYLGTWRLIETYFADFQMGTCNTAHYSEGNNSVLVVNTQVINQRLDKMIGSAVPAGTDGSGKLLVTFPTSPTPSDYWILGTDYTSYALVYSCLNIGNDRRRVWSWKLSRTTSLTPNATTAINNIVDSIDVLNENFYQTVNNSDVGCFFYPVPDPNSPVIFPGQCDTTITAMAEFDAERYLNIWYDIESYPAPFQTGTCSRANYTLNDDGSVRVENTQVVNQLLETWIGTAMIASDDGTAKLNVTFNVNGVNVTTNLLVLDTDYDSYALAYSCENISPDWRVVFSWKLSRFTTLTANATQAINNIIDSIQVLRQKYFVPRGHTEEDCFYYPDNNGGDVILNGQCLNHSAVPAVTDFNANLFAGRWFEVSRFPSDVQQGQCFTSKYSLNGTNALILERSFVFNEIQFNSTTEATVSADGRGVISANINGVPFTDVYILGIDYQDFALTYSCRNLDENRKQIFSWILSRSPDGISAAAQNITSELISSNIDLWEGYYEPTGQDDDACFFYPPLDQLPGVVELRGPCPTNIRGVPNFKAEDYLGRWFETSRYFVQDQVGQCNRAEYSVDNATQRVAVFNSEVLNQTLLTQLGYAVVASTDGTGELSVDFNVNGVQFTANYYILATDYTSFSLVYSCTNITGGWRRVSSWQLSRNRTLSSDAVEAMAPVINATQGLLDKYYQPTSQSDDDCFYIPYNYTDRTPRFRGQCENVTGVANFTVSSYLGWWHEIERYPVDDLEVGQCRSSEYNQGGDAYLVVDKWVRDIEGTNQGFVRAGTVTATPEGKLVRTMSNGKTQDIWVLATDYETYSLLYACEQDENDEYRLVWSAKHSKSRSLPEDAQEIMSPIIANNSVLFPQFYQNVDQSDDTCFHYPTIAEGEAVIIPGQCNLTIPVMSDLNINDFSGTWFEMARYDAVNGSSCSGYIFTVDQNSGTIQVLNFEVRDEELITTEGEATVTEGSGLIQVTMPTAEGVNTTTSWYILSTDYTGYAVAYNCVNVNNYRRQIRAWTLSRERPLTPTSSQAIQTLIGERQELNEQYFRTIVQSEDCPDPSSALFVKSSLIVLLICAMFQWLL</sequence>
<dbReference type="PANTHER" id="PTHR10612">
    <property type="entry name" value="APOLIPOPROTEIN D"/>
    <property type="match status" value="1"/>
</dbReference>
<keyword evidence="1" id="KW-1015">Disulfide bond</keyword>
<gene>
    <name evidence="5" type="ORF">APLA_LOCUS11885</name>
</gene>
<dbReference type="GO" id="GO:0000302">
    <property type="term" value="P:response to reactive oxygen species"/>
    <property type="evidence" value="ECO:0007669"/>
    <property type="project" value="TreeGrafter"/>
</dbReference>
<dbReference type="GO" id="GO:0031409">
    <property type="term" value="F:pigment binding"/>
    <property type="evidence" value="ECO:0007669"/>
    <property type="project" value="InterPro"/>
</dbReference>
<evidence type="ECO:0000313" key="6">
    <source>
        <dbReference type="Proteomes" id="UP000494106"/>
    </source>
</evidence>
<reference evidence="5 6" key="1">
    <citation type="submission" date="2020-04" db="EMBL/GenBank/DDBJ databases">
        <authorList>
            <person name="Wallbank WR R."/>
            <person name="Pardo Diaz C."/>
            <person name="Kozak K."/>
            <person name="Martin S."/>
            <person name="Jiggins C."/>
            <person name="Moest M."/>
            <person name="Warren A I."/>
            <person name="Byers J.R.P. K."/>
            <person name="Montejo-Kovacevich G."/>
            <person name="Yen C E."/>
        </authorList>
    </citation>
    <scope>NUCLEOTIDE SEQUENCE [LARGE SCALE GENOMIC DNA]</scope>
</reference>
<dbReference type="EMBL" id="CADEBC010000535">
    <property type="protein sequence ID" value="CAB3248828.1"/>
    <property type="molecule type" value="Genomic_DNA"/>
</dbReference>
<dbReference type="Gene3D" id="2.40.128.20">
    <property type="match status" value="13"/>
</dbReference>